<accession>A0A4R2ERW5</accession>
<dbReference type="CDD" id="cd02870">
    <property type="entry name" value="PseudoU_synth_RsuA_like"/>
    <property type="match status" value="1"/>
</dbReference>
<comment type="caution">
    <text evidence="7">The sequence shown here is derived from an EMBL/GenBank/DDBJ whole genome shotgun (WGS) entry which is preliminary data.</text>
</comment>
<dbReference type="InterPro" id="IPR002942">
    <property type="entry name" value="S4_RNA-bd"/>
</dbReference>
<dbReference type="GO" id="GO:0120159">
    <property type="term" value="F:rRNA pseudouridine synthase activity"/>
    <property type="evidence" value="ECO:0007669"/>
    <property type="project" value="UniProtKB-ARBA"/>
</dbReference>
<dbReference type="Pfam" id="PF00849">
    <property type="entry name" value="PseudoU_synth_2"/>
    <property type="match status" value="1"/>
</dbReference>
<feature type="domain" description="RNA-binding S4" evidence="6">
    <location>
        <begin position="257"/>
        <end position="324"/>
    </location>
</feature>
<dbReference type="InterPro" id="IPR018496">
    <property type="entry name" value="PsdUridine_synth_RsuA/RluB_CS"/>
</dbReference>
<sequence length="492" mass="56493">MENEFYDESPEKSTRGSFDNNSGESFNERQSEKPKRTISDPNRGVFERKVDFSNSRERSFDRERSFNRDDRGERGGFNRERSFNRDDRGERGGFNRERSFNRDDRGGERGGFNRERSFNRDDRGGERGGFNRERSFNRDDRGGERGGFNRERSFNRDDRGGERGGFNRERSFNRDDRGGERGGFNRERSFNRDDRGGFYSPFEKKKSYGGGFNDRNDNSNRTLRPRKNRGEEFDRPKIGAGLGPKYIEEPIDPEAEIRLNKYIANSGVCSRREADNHILAGEITVNGEVVTTLGTKIKMGDEVQFNGTIIKGEKKVYLILNKPKGYVTSVDDPHAEKTVMELIKGACNERVYPVGRLDKSTTGVLLLTNDGELTKTLTHPTYNKKKIYHVFLDKRISEEDMERIATGVDLDDGVAYADAISYVDGSDKSQVGVEIHSGKNRIIRRLFDTIGYKVIKLDRVYFAGLTKKGLPRGRWRFLTQREVGMLKMGSYE</sequence>
<dbReference type="PROSITE" id="PS01149">
    <property type="entry name" value="PSI_RSU"/>
    <property type="match status" value="1"/>
</dbReference>
<keyword evidence="8" id="KW-1185">Reference proteome</keyword>
<dbReference type="PROSITE" id="PS50889">
    <property type="entry name" value="S4"/>
    <property type="match status" value="1"/>
</dbReference>
<dbReference type="InterPro" id="IPR036986">
    <property type="entry name" value="S4_RNA-bd_sf"/>
</dbReference>
<proteinExistence type="inferred from homology"/>
<evidence type="ECO:0000256" key="4">
    <source>
        <dbReference type="RuleBase" id="RU003887"/>
    </source>
</evidence>
<evidence type="ECO:0000313" key="8">
    <source>
        <dbReference type="Proteomes" id="UP000294830"/>
    </source>
</evidence>
<keyword evidence="2 4" id="KW-0413">Isomerase</keyword>
<dbReference type="NCBIfam" id="TIGR00093">
    <property type="entry name" value="pseudouridine synthase"/>
    <property type="match status" value="1"/>
</dbReference>
<dbReference type="GO" id="GO:0003723">
    <property type="term" value="F:RNA binding"/>
    <property type="evidence" value="ECO:0007669"/>
    <property type="project" value="UniProtKB-KW"/>
</dbReference>
<dbReference type="Pfam" id="PF01479">
    <property type="entry name" value="S4"/>
    <property type="match status" value="1"/>
</dbReference>
<reference evidence="7 8" key="1">
    <citation type="submission" date="2019-03" db="EMBL/GenBank/DDBJ databases">
        <title>Genomic Encyclopedia of Archaeal and Bacterial Type Strains, Phase II (KMG-II): from individual species to whole genera.</title>
        <authorList>
            <person name="Goeker M."/>
        </authorList>
    </citation>
    <scope>NUCLEOTIDE SEQUENCE [LARGE SCALE GENOMIC DNA]</scope>
    <source>
        <strain evidence="7 8">RL-C</strain>
    </source>
</reference>
<dbReference type="FunFam" id="3.10.290.10:FF:000003">
    <property type="entry name" value="Pseudouridine synthase"/>
    <property type="match status" value="1"/>
</dbReference>
<keyword evidence="3" id="KW-0694">RNA-binding</keyword>
<dbReference type="AlphaFoldDB" id="A0A4R2ERW5"/>
<dbReference type="EC" id="5.4.99.-" evidence="4"/>
<feature type="region of interest" description="Disordered" evidence="5">
    <location>
        <begin position="1"/>
        <end position="237"/>
    </location>
</feature>
<dbReference type="CDD" id="cd00165">
    <property type="entry name" value="S4"/>
    <property type="match status" value="1"/>
</dbReference>
<dbReference type="Gene3D" id="3.10.290.10">
    <property type="entry name" value="RNA-binding S4 domain"/>
    <property type="match status" value="1"/>
</dbReference>
<feature type="compositionally biased region" description="Basic and acidic residues" evidence="5">
    <location>
        <begin position="26"/>
        <end position="38"/>
    </location>
</feature>
<evidence type="ECO:0000256" key="3">
    <source>
        <dbReference type="PROSITE-ProRule" id="PRU00182"/>
    </source>
</evidence>
<evidence type="ECO:0000313" key="7">
    <source>
        <dbReference type="EMBL" id="TCN70172.1"/>
    </source>
</evidence>
<dbReference type="EMBL" id="SLWB01000004">
    <property type="protein sequence ID" value="TCN70172.1"/>
    <property type="molecule type" value="Genomic_DNA"/>
</dbReference>
<dbReference type="Proteomes" id="UP000294830">
    <property type="component" value="Unassembled WGS sequence"/>
</dbReference>
<feature type="compositionally biased region" description="Polar residues" evidence="5">
    <location>
        <begin position="15"/>
        <end position="25"/>
    </location>
</feature>
<dbReference type="RefSeq" id="WP_131838727.1">
    <property type="nucleotide sequence ID" value="NZ_SLWB01000004.1"/>
</dbReference>
<dbReference type="Gene3D" id="3.30.70.580">
    <property type="entry name" value="Pseudouridine synthase I, catalytic domain, N-terminal subdomain"/>
    <property type="match status" value="1"/>
</dbReference>
<organism evidence="7 8">
    <name type="scientific">Acetobacteroides hydrogenigenes</name>
    <dbReference type="NCBI Taxonomy" id="979970"/>
    <lineage>
        <taxon>Bacteria</taxon>
        <taxon>Pseudomonadati</taxon>
        <taxon>Bacteroidota</taxon>
        <taxon>Bacteroidia</taxon>
        <taxon>Bacteroidales</taxon>
        <taxon>Rikenellaceae</taxon>
        <taxon>Acetobacteroides</taxon>
    </lineage>
</organism>
<evidence type="ECO:0000256" key="2">
    <source>
        <dbReference type="ARBA" id="ARBA00023235"/>
    </source>
</evidence>
<gene>
    <name evidence="7" type="ORF">CLV25_104127</name>
</gene>
<feature type="compositionally biased region" description="Basic and acidic residues" evidence="5">
    <location>
        <begin position="228"/>
        <end position="237"/>
    </location>
</feature>
<protein>
    <recommendedName>
        <fullName evidence="4">Pseudouridine synthase</fullName>
        <ecNumber evidence="4">5.4.99.-</ecNumber>
    </recommendedName>
</protein>
<evidence type="ECO:0000259" key="6">
    <source>
        <dbReference type="SMART" id="SM00363"/>
    </source>
</evidence>
<dbReference type="InterPro" id="IPR050343">
    <property type="entry name" value="RsuA_PseudoU_synthase"/>
</dbReference>
<evidence type="ECO:0000256" key="5">
    <source>
        <dbReference type="SAM" id="MobiDB-lite"/>
    </source>
</evidence>
<dbReference type="SUPFAM" id="SSF55120">
    <property type="entry name" value="Pseudouridine synthase"/>
    <property type="match status" value="1"/>
</dbReference>
<dbReference type="InterPro" id="IPR020094">
    <property type="entry name" value="TruA/RsuA/RluB/E/F_N"/>
</dbReference>
<dbReference type="InterPro" id="IPR020103">
    <property type="entry name" value="PsdUridine_synth_cat_dom_sf"/>
</dbReference>
<dbReference type="InterPro" id="IPR042092">
    <property type="entry name" value="PsdUridine_s_RsuA/RluB/E/F_cat"/>
</dbReference>
<dbReference type="SMART" id="SM00363">
    <property type="entry name" value="S4"/>
    <property type="match status" value="1"/>
</dbReference>
<name>A0A4R2ERW5_9BACT</name>
<dbReference type="InterPro" id="IPR006145">
    <property type="entry name" value="PsdUridine_synth_RsuA/RluA"/>
</dbReference>
<dbReference type="OrthoDB" id="9807213at2"/>
<comment type="similarity">
    <text evidence="1 4">Belongs to the pseudouridine synthase RsuA family.</text>
</comment>
<dbReference type="GO" id="GO:0000455">
    <property type="term" value="P:enzyme-directed rRNA pseudouridine synthesis"/>
    <property type="evidence" value="ECO:0007669"/>
    <property type="project" value="UniProtKB-ARBA"/>
</dbReference>
<dbReference type="SUPFAM" id="SSF55174">
    <property type="entry name" value="Alpha-L RNA-binding motif"/>
    <property type="match status" value="1"/>
</dbReference>
<dbReference type="PANTHER" id="PTHR47683:SF2">
    <property type="entry name" value="RNA-BINDING S4 DOMAIN-CONTAINING PROTEIN"/>
    <property type="match status" value="1"/>
</dbReference>
<evidence type="ECO:0000256" key="1">
    <source>
        <dbReference type="ARBA" id="ARBA00008348"/>
    </source>
</evidence>
<feature type="compositionally biased region" description="Basic and acidic residues" evidence="5">
    <location>
        <begin position="45"/>
        <end position="206"/>
    </location>
</feature>
<dbReference type="PANTHER" id="PTHR47683">
    <property type="entry name" value="PSEUDOURIDINE SYNTHASE FAMILY PROTEIN-RELATED"/>
    <property type="match status" value="1"/>
</dbReference>
<dbReference type="Gene3D" id="3.30.70.1560">
    <property type="entry name" value="Alpha-L RNA-binding motif"/>
    <property type="match status" value="1"/>
</dbReference>
<dbReference type="InterPro" id="IPR000748">
    <property type="entry name" value="PsdUridine_synth_RsuA/RluB/E/F"/>
</dbReference>